<gene>
    <name evidence="3" type="ORF">NCTC10918_01431</name>
</gene>
<dbReference type="Proteomes" id="UP000270988">
    <property type="component" value="Chromosome"/>
</dbReference>
<feature type="region of interest" description="Disordered" evidence="1">
    <location>
        <begin position="1"/>
        <end position="26"/>
    </location>
</feature>
<feature type="transmembrane region" description="Helical" evidence="2">
    <location>
        <begin position="289"/>
        <end position="308"/>
    </location>
</feature>
<proteinExistence type="predicted"/>
<organism evidence="3 4">
    <name type="scientific">Rothia dentocariosa</name>
    <dbReference type="NCBI Taxonomy" id="2047"/>
    <lineage>
        <taxon>Bacteria</taxon>
        <taxon>Bacillati</taxon>
        <taxon>Actinomycetota</taxon>
        <taxon>Actinomycetes</taxon>
        <taxon>Micrococcales</taxon>
        <taxon>Micrococcaceae</taxon>
        <taxon>Rothia</taxon>
    </lineage>
</organism>
<reference evidence="3 4" key="1">
    <citation type="submission" date="2018-12" db="EMBL/GenBank/DDBJ databases">
        <authorList>
            <consortium name="Pathogen Informatics"/>
        </authorList>
    </citation>
    <scope>NUCLEOTIDE SEQUENCE [LARGE SCALE GENOMIC DNA]</scope>
    <source>
        <strain evidence="3 4">NCTC10918</strain>
    </source>
</reference>
<dbReference type="Pfam" id="PF09852">
    <property type="entry name" value="DUF2079"/>
    <property type="match status" value="1"/>
</dbReference>
<evidence type="ECO:0000256" key="2">
    <source>
        <dbReference type="SAM" id="Phobius"/>
    </source>
</evidence>
<evidence type="ECO:0000256" key="1">
    <source>
        <dbReference type="SAM" id="MobiDB-lite"/>
    </source>
</evidence>
<keyword evidence="2" id="KW-1133">Transmembrane helix</keyword>
<sequence length="584" mass="64063">MAAEVSVPDSEPTEKSAKTSASQHTGAHRSVTAGRVLVAIMLALAVFALYCYYSVQQLKHWITPSWDLAIFTQMAQAYSHFGIPIVQIKGTDFNLWGDHFHPILVLLGPVYAVFPSPLTLLVVQNFMVAASVYMMVRFTQRACAFSSNTKPEPVGTFVGVLLGAAFALSYGVQQAVAAQFHEVAFALPFLCGALGNLVLAGRINADDRSRYIIRACLWAAPLAFVKEDMGVTAAMIGIVAFIRTGWIRKGLDELFPQNPEGKPLPRGERIRNTFNSWVKTRGAAESTMLILWGLFWSYAAVALILPLFNANGQFDYGDKVDVYGAFADPLGSAITIFNYDQKVWTILLLLFCGAIIWVASPFAIVILPTLLWRLLSNTEAYWLSTWHYSLVLMPVAFLSLLEVILNLRYGKVLAHPKPLAEDEESEDEPAETGDQPIGWVEKLRQSVSRVPLWFFPAVALLVSVIPTVTPASDQPLADLTKSSFTSNRLTASETSRMQAVEAVPQDVSVAADLSTLTQLIPGRTVYWIGHAGEPAPDYVVIDKRGSAWGGNPPQNTAQYAADRYGHPYAQVGIYGSLEVVRKIS</sequence>
<feature type="transmembrane region" description="Helical" evidence="2">
    <location>
        <begin position="154"/>
        <end position="172"/>
    </location>
</feature>
<feature type="transmembrane region" description="Helical" evidence="2">
    <location>
        <begin position="36"/>
        <end position="55"/>
    </location>
</feature>
<evidence type="ECO:0000313" key="3">
    <source>
        <dbReference type="EMBL" id="VEJ30155.1"/>
    </source>
</evidence>
<feature type="transmembrane region" description="Helical" evidence="2">
    <location>
        <begin position="386"/>
        <end position="407"/>
    </location>
</feature>
<dbReference type="InterPro" id="IPR018650">
    <property type="entry name" value="STSV1_Orf64"/>
</dbReference>
<keyword evidence="2" id="KW-0472">Membrane</keyword>
<evidence type="ECO:0000313" key="4">
    <source>
        <dbReference type="Proteomes" id="UP000270988"/>
    </source>
</evidence>
<feature type="transmembrane region" description="Helical" evidence="2">
    <location>
        <begin position="320"/>
        <end position="339"/>
    </location>
</feature>
<name>A0A3S4Y4F4_9MICC</name>
<feature type="transmembrane region" description="Helical" evidence="2">
    <location>
        <begin position="184"/>
        <end position="205"/>
    </location>
</feature>
<dbReference type="AlphaFoldDB" id="A0A3S4Y4F4"/>
<accession>A0A3S4Y4F4</accession>
<protein>
    <submittedName>
        <fullName evidence="3">Predicted membrane protein</fullName>
    </submittedName>
</protein>
<feature type="transmembrane region" description="Helical" evidence="2">
    <location>
        <begin position="450"/>
        <end position="468"/>
    </location>
</feature>
<dbReference type="EMBL" id="LR134521">
    <property type="protein sequence ID" value="VEJ30155.1"/>
    <property type="molecule type" value="Genomic_DNA"/>
</dbReference>
<keyword evidence="2" id="KW-0812">Transmembrane</keyword>
<feature type="transmembrane region" description="Helical" evidence="2">
    <location>
        <begin position="110"/>
        <end position="133"/>
    </location>
</feature>
<feature type="transmembrane region" description="Helical" evidence="2">
    <location>
        <begin position="346"/>
        <end position="366"/>
    </location>
</feature>
<dbReference type="STRING" id="762948.HMPREF0733_10389"/>